<dbReference type="Gene3D" id="1.20.120.520">
    <property type="entry name" value="nmb1532 protein domain like"/>
    <property type="match status" value="1"/>
</dbReference>
<gene>
    <name evidence="2" type="ORF">BJP25_18375</name>
</gene>
<organism evidence="2 3">
    <name type="scientific">Actinokineospora bangkokensis</name>
    <dbReference type="NCBI Taxonomy" id="1193682"/>
    <lineage>
        <taxon>Bacteria</taxon>
        <taxon>Bacillati</taxon>
        <taxon>Actinomycetota</taxon>
        <taxon>Actinomycetes</taxon>
        <taxon>Pseudonocardiales</taxon>
        <taxon>Pseudonocardiaceae</taxon>
        <taxon>Actinokineospora</taxon>
    </lineage>
</organism>
<reference evidence="2 3" key="1">
    <citation type="submission" date="2016-10" db="EMBL/GenBank/DDBJ databases">
        <title>The Draft Genome Sequence of Actinokineospora bangkokensis 44EHWT reveals the biosynthetic pathway of antifungal compounds Thailandins with unusual extender unit butylmalonyl-CoA.</title>
        <authorList>
            <person name="Greule A."/>
            <person name="Intra B."/>
            <person name="Flemming S."/>
            <person name="Rommel M.G."/>
            <person name="Panbangred W."/>
            <person name="Bechthold A."/>
        </authorList>
    </citation>
    <scope>NUCLEOTIDE SEQUENCE [LARGE SCALE GENOMIC DNA]</scope>
    <source>
        <strain evidence="2 3">44EHW</strain>
    </source>
</reference>
<dbReference type="PANTHER" id="PTHR35585">
    <property type="entry name" value="HHE DOMAIN PROTEIN (AFU_ORTHOLOGUE AFUA_4G00730)"/>
    <property type="match status" value="1"/>
</dbReference>
<name>A0A1Q9LLN6_9PSEU</name>
<feature type="domain" description="Hemerythrin-like" evidence="1">
    <location>
        <begin position="9"/>
        <end position="127"/>
    </location>
</feature>
<keyword evidence="3" id="KW-1185">Reference proteome</keyword>
<protein>
    <submittedName>
        <fullName evidence="2">Hemerythrin</fullName>
    </submittedName>
</protein>
<accession>A0A1Q9LLN6</accession>
<comment type="caution">
    <text evidence="2">The sequence shown here is derived from an EMBL/GenBank/DDBJ whole genome shotgun (WGS) entry which is preliminary data.</text>
</comment>
<dbReference type="Pfam" id="PF01814">
    <property type="entry name" value="Hemerythrin"/>
    <property type="match status" value="1"/>
</dbReference>
<evidence type="ECO:0000259" key="1">
    <source>
        <dbReference type="Pfam" id="PF01814"/>
    </source>
</evidence>
<dbReference type="InterPro" id="IPR012312">
    <property type="entry name" value="Hemerythrin-like"/>
</dbReference>
<dbReference type="Proteomes" id="UP000186040">
    <property type="component" value="Unassembled WGS sequence"/>
</dbReference>
<proteinExistence type="predicted"/>
<dbReference type="PANTHER" id="PTHR35585:SF1">
    <property type="entry name" value="HHE DOMAIN PROTEIN (AFU_ORTHOLOGUE AFUA_4G00730)"/>
    <property type="match status" value="1"/>
</dbReference>
<dbReference type="EMBL" id="MKQR01000013">
    <property type="protein sequence ID" value="OLR92940.1"/>
    <property type="molecule type" value="Genomic_DNA"/>
</dbReference>
<dbReference type="OrthoDB" id="9793637at2"/>
<dbReference type="AlphaFoldDB" id="A0A1Q9LLN6"/>
<sequence length="187" mass="20840">MTTTHETNLVDVIVADHRAVEAAFQELEAGIGGEAHRRDLVDHVITELVRHSVAEEQHMYPAARRVLPGGDELADHEIAEHAEAERVMKELERLSPGEAEFERLLTELIRDIRHHVEDEERDLLPRLAAACSPEELRDLGDKVVKAKRIAPTRPHPAAPDTPPANLLLDAGTGMIDRLRDALSGRKH</sequence>
<evidence type="ECO:0000313" key="2">
    <source>
        <dbReference type="EMBL" id="OLR92940.1"/>
    </source>
</evidence>
<dbReference type="STRING" id="1193682.BJP25_18375"/>
<dbReference type="CDD" id="cd12108">
    <property type="entry name" value="Hr-like"/>
    <property type="match status" value="1"/>
</dbReference>
<evidence type="ECO:0000313" key="3">
    <source>
        <dbReference type="Proteomes" id="UP000186040"/>
    </source>
</evidence>
<dbReference type="RefSeq" id="WP_075975205.1">
    <property type="nucleotide sequence ID" value="NZ_MKQR01000013.1"/>
</dbReference>